<dbReference type="GO" id="GO:0046872">
    <property type="term" value="F:metal ion binding"/>
    <property type="evidence" value="ECO:0007669"/>
    <property type="project" value="UniProtKB-KW"/>
</dbReference>
<dbReference type="GO" id="GO:0009055">
    <property type="term" value="F:electron transfer activity"/>
    <property type="evidence" value="ECO:0007669"/>
    <property type="project" value="InterPro"/>
</dbReference>
<keyword evidence="1" id="KW-0813">Transport</keyword>
<dbReference type="Proteomes" id="UP000286954">
    <property type="component" value="Chromosome"/>
</dbReference>
<keyword evidence="4" id="KW-0249">Electron transport</keyword>
<evidence type="ECO:0000256" key="3">
    <source>
        <dbReference type="ARBA" id="ARBA00022723"/>
    </source>
</evidence>
<evidence type="ECO:0000313" key="10">
    <source>
        <dbReference type="Proteomes" id="UP000286954"/>
    </source>
</evidence>
<dbReference type="AlphaFoldDB" id="A0A3T0E8V6"/>
<dbReference type="InterPro" id="IPR002327">
    <property type="entry name" value="Cyt_c_1A/1B"/>
</dbReference>
<dbReference type="InterPro" id="IPR009056">
    <property type="entry name" value="Cyt_c-like_dom"/>
</dbReference>
<keyword evidence="5 6" id="KW-0408">Iron</keyword>
<evidence type="ECO:0000256" key="1">
    <source>
        <dbReference type="ARBA" id="ARBA00022448"/>
    </source>
</evidence>
<sequence length="176" mass="18894">MEPEPAQETPIMTRPIALTSLAMAVMLAACGDPGSDTPGAAPQPQTHGGTPELTASAQESQAILAGLGEPYASANLDNGRRLFRRCASCHTLGSGERHLVGPNLHGMFGRQAGEAEGFRFSRALEQADFVWTKAELDQWLANPRTYLPGNRMSFAGLRDEADRNDLIAFLAVETSR</sequence>
<reference evidence="9 10" key="1">
    <citation type="submission" date="2016-12" db="EMBL/GenBank/DDBJ databases">
        <title>The genome of dimorphic prosthecate Glycocaulis alkaliphilus 6b-8t, isolated from crude oil dictates its adaptability in petroleum environments.</title>
        <authorList>
            <person name="Wu X.-L."/>
            <person name="Geng S."/>
        </authorList>
    </citation>
    <scope>NUCLEOTIDE SEQUENCE [LARGE SCALE GENOMIC DNA]</scope>
    <source>
        <strain evidence="9 10">6B-8</strain>
    </source>
</reference>
<evidence type="ECO:0000313" key="9">
    <source>
        <dbReference type="EMBL" id="AZU03764.1"/>
    </source>
</evidence>
<dbReference type="SUPFAM" id="SSF46626">
    <property type="entry name" value="Cytochrome c"/>
    <property type="match status" value="1"/>
</dbReference>
<dbReference type="InterPro" id="IPR036909">
    <property type="entry name" value="Cyt_c-like_dom_sf"/>
</dbReference>
<dbReference type="PANTHER" id="PTHR11961">
    <property type="entry name" value="CYTOCHROME C"/>
    <property type="match status" value="1"/>
</dbReference>
<dbReference type="Gene3D" id="1.10.760.10">
    <property type="entry name" value="Cytochrome c-like domain"/>
    <property type="match status" value="1"/>
</dbReference>
<proteinExistence type="predicted"/>
<evidence type="ECO:0000256" key="4">
    <source>
        <dbReference type="ARBA" id="ARBA00022982"/>
    </source>
</evidence>
<keyword evidence="10" id="KW-1185">Reference proteome</keyword>
<evidence type="ECO:0000256" key="7">
    <source>
        <dbReference type="SAM" id="MobiDB-lite"/>
    </source>
</evidence>
<dbReference type="PROSITE" id="PS51007">
    <property type="entry name" value="CYTC"/>
    <property type="match status" value="1"/>
</dbReference>
<accession>A0A3T0E8V6</accession>
<organism evidence="9 10">
    <name type="scientific">Glycocaulis alkaliphilus</name>
    <dbReference type="NCBI Taxonomy" id="1434191"/>
    <lineage>
        <taxon>Bacteria</taxon>
        <taxon>Pseudomonadati</taxon>
        <taxon>Pseudomonadota</taxon>
        <taxon>Alphaproteobacteria</taxon>
        <taxon>Maricaulales</taxon>
        <taxon>Maricaulaceae</taxon>
        <taxon>Glycocaulis</taxon>
    </lineage>
</organism>
<gene>
    <name evidence="9" type="ORF">X907_1229</name>
</gene>
<evidence type="ECO:0000256" key="2">
    <source>
        <dbReference type="ARBA" id="ARBA00022617"/>
    </source>
</evidence>
<dbReference type="EMBL" id="CP018911">
    <property type="protein sequence ID" value="AZU03764.1"/>
    <property type="molecule type" value="Genomic_DNA"/>
</dbReference>
<dbReference type="KEGG" id="gak:X907_1229"/>
<dbReference type="PRINTS" id="PR00604">
    <property type="entry name" value="CYTCHRMECIAB"/>
</dbReference>
<feature type="compositionally biased region" description="Polar residues" evidence="7">
    <location>
        <begin position="43"/>
        <end position="53"/>
    </location>
</feature>
<name>A0A3T0E8V6_9PROT</name>
<evidence type="ECO:0000256" key="6">
    <source>
        <dbReference type="PROSITE-ProRule" id="PRU00433"/>
    </source>
</evidence>
<dbReference type="Pfam" id="PF00034">
    <property type="entry name" value="Cytochrom_C"/>
    <property type="match status" value="1"/>
</dbReference>
<dbReference type="GO" id="GO:0020037">
    <property type="term" value="F:heme binding"/>
    <property type="evidence" value="ECO:0007669"/>
    <property type="project" value="InterPro"/>
</dbReference>
<evidence type="ECO:0000256" key="5">
    <source>
        <dbReference type="ARBA" id="ARBA00023004"/>
    </source>
</evidence>
<feature type="domain" description="Cytochrome c" evidence="8">
    <location>
        <begin position="74"/>
        <end position="174"/>
    </location>
</feature>
<evidence type="ECO:0000259" key="8">
    <source>
        <dbReference type="PROSITE" id="PS51007"/>
    </source>
</evidence>
<keyword evidence="3 6" id="KW-0479">Metal-binding</keyword>
<protein>
    <submittedName>
        <fullName evidence="9">Cytochrome c family protein</fullName>
    </submittedName>
</protein>
<feature type="region of interest" description="Disordered" evidence="7">
    <location>
        <begin position="33"/>
        <end position="53"/>
    </location>
</feature>
<keyword evidence="2 6" id="KW-0349">Heme</keyword>